<feature type="region of interest" description="Disordered" evidence="1">
    <location>
        <begin position="735"/>
        <end position="756"/>
    </location>
</feature>
<sequence>MDFFLNGSIYIEASLIITLFCSRLGGYSGTGFHGCRRADGEENDGPGKFFTPGNDCLNDLSDTDSARGLNRSMTLSPLESPTWMVWQNGGTRTSRTNGRFSLDSLEHGTKARPREWRRGLALSTSAPGSRAPVPARTVSHAWRAGGGRRDLGVSPFACSGGGDLRMAEQRNAAIITSPLHDDDLLERILISLPGAAFLARAVPVSDRWFRVISDEGFLKRFRVSHPSSPLVGVFVDNKNEHVPRFHTGTGTANPGIASAVRRTDICLTRLDDALRWRLHDCRNGQHGQLLLSGSDGSLCIYDPLSERRVPIGPRTHLDHGWKCLGDCLLDGLARHMVSVEQRGQQTHAEESFRVISLQCQSNSRFNAMYAAGHIFWQTDVARLLVLDTSTMEFSEHGVPWEIVSTSWSIGELRDCKGCLVCLQGLNSSFGKDGFIVEEPLRLEVWALKKEDKQVKFCWKCEKGVRVSEMLPEDDARVYKVHKVINGLALIGCTKGSYAIDLQSMTLLAKFESGGDIYPYQMSWPPAVLAAATSVVSRHLGANLSNEDCARIPSKNMDGREGTSSGGSESEVHISQTPLSLEQHDIGEKSSQDLHGCSARIQPMEKDPCHDELTLQTAGVFPSESCDRDILEDKSETDSLPKNTTEDTEMLEQQHSDKAHIEVSCADKMSEVLYDDNNTLKKNTICGGKVAIECHLALLHNKSSEARSNAISSPMQKILEAFQYLKTEQLQDVKDKDAALPLKKPSSNRSLTGSRNLAPVHVELATS</sequence>
<name>N1R4S8_AEGTA</name>
<evidence type="ECO:0000313" key="2">
    <source>
        <dbReference type="EnsemblPlants" id="EMT33604"/>
    </source>
</evidence>
<protein>
    <recommendedName>
        <fullName evidence="3">F-box domain-containing protein</fullName>
    </recommendedName>
</protein>
<dbReference type="AlphaFoldDB" id="N1R4S8"/>
<feature type="compositionally biased region" description="Polar residues" evidence="1">
    <location>
        <begin position="744"/>
        <end position="754"/>
    </location>
</feature>
<proteinExistence type="predicted"/>
<dbReference type="EnsemblPlants" id="EMT33604">
    <property type="protein sequence ID" value="EMT33604"/>
    <property type="gene ID" value="F775_52564"/>
</dbReference>
<reference evidence="2" key="1">
    <citation type="submission" date="2015-06" db="UniProtKB">
        <authorList>
            <consortium name="EnsemblPlants"/>
        </authorList>
    </citation>
    <scope>IDENTIFICATION</scope>
</reference>
<feature type="region of interest" description="Disordered" evidence="1">
    <location>
        <begin position="631"/>
        <end position="656"/>
    </location>
</feature>
<accession>N1R4S8</accession>
<dbReference type="SUPFAM" id="SSF81383">
    <property type="entry name" value="F-box domain"/>
    <property type="match status" value="1"/>
</dbReference>
<feature type="region of interest" description="Disordered" evidence="1">
    <location>
        <begin position="548"/>
        <end position="578"/>
    </location>
</feature>
<dbReference type="PANTHER" id="PTHR33207">
    <property type="entry name" value="F-BOX DOMAIN CONTAINING PROTEIN-RELATED"/>
    <property type="match status" value="1"/>
</dbReference>
<evidence type="ECO:0000256" key="1">
    <source>
        <dbReference type="SAM" id="MobiDB-lite"/>
    </source>
</evidence>
<dbReference type="InterPro" id="IPR036047">
    <property type="entry name" value="F-box-like_dom_sf"/>
</dbReference>
<organism evidence="2">
    <name type="scientific">Aegilops tauschii</name>
    <name type="common">Tausch's goatgrass</name>
    <name type="synonym">Aegilops squarrosa</name>
    <dbReference type="NCBI Taxonomy" id="37682"/>
    <lineage>
        <taxon>Eukaryota</taxon>
        <taxon>Viridiplantae</taxon>
        <taxon>Streptophyta</taxon>
        <taxon>Embryophyta</taxon>
        <taxon>Tracheophyta</taxon>
        <taxon>Spermatophyta</taxon>
        <taxon>Magnoliopsida</taxon>
        <taxon>Liliopsida</taxon>
        <taxon>Poales</taxon>
        <taxon>Poaceae</taxon>
        <taxon>BOP clade</taxon>
        <taxon>Pooideae</taxon>
        <taxon>Triticodae</taxon>
        <taxon>Triticeae</taxon>
        <taxon>Triticinae</taxon>
        <taxon>Aegilops</taxon>
    </lineage>
</organism>
<evidence type="ECO:0008006" key="3">
    <source>
        <dbReference type="Google" id="ProtNLM"/>
    </source>
</evidence>
<dbReference type="ExpressionAtlas" id="N1R4S8">
    <property type="expression patterns" value="baseline"/>
</dbReference>